<accession>A0A7T3DEQ3</accession>
<dbReference type="InterPro" id="IPR024078">
    <property type="entry name" value="LmbE-like_dom_sf"/>
</dbReference>
<dbReference type="PANTHER" id="PTHR12993">
    <property type="entry name" value="N-ACETYLGLUCOSAMINYL-PHOSPHATIDYLINOSITOL DE-N-ACETYLASE-RELATED"/>
    <property type="match status" value="1"/>
</dbReference>
<dbReference type="InterPro" id="IPR003737">
    <property type="entry name" value="GlcNAc_PI_deacetylase-related"/>
</dbReference>
<dbReference type="GO" id="GO:0016811">
    <property type="term" value="F:hydrolase activity, acting on carbon-nitrogen (but not peptide) bonds, in linear amides"/>
    <property type="evidence" value="ECO:0007669"/>
    <property type="project" value="TreeGrafter"/>
</dbReference>
<dbReference type="Gene3D" id="3.40.50.10320">
    <property type="entry name" value="LmbE-like"/>
    <property type="match status" value="1"/>
</dbReference>
<keyword evidence="2" id="KW-1185">Reference proteome</keyword>
<dbReference type="SUPFAM" id="SSF102588">
    <property type="entry name" value="LmbE-like"/>
    <property type="match status" value="1"/>
</dbReference>
<dbReference type="AlphaFoldDB" id="A0A7T3DEQ3"/>
<evidence type="ECO:0000313" key="1">
    <source>
        <dbReference type="EMBL" id="QPS80715.1"/>
    </source>
</evidence>
<dbReference type="Pfam" id="PF02585">
    <property type="entry name" value="PIG-L"/>
    <property type="match status" value="1"/>
</dbReference>
<sequence length="214" mass="24529">MINSFSFQGPVLVLAPHPDDEIGCGGMIARLIEQGYEVHHYYFSDCEESNKALGHDTSQLIEECNASRRVLGIPSENWGCFDFRVRYFPEQRQEILESLIKLRSKLRPGLVLAPNKSDIHQDHSTIAMEAIRAFKHCSILGYELPWNMLESSHDCLVKLDKKHLDVKLASLACYKSQGSRHYANHKFFESLACIRGVQAQTEYAECYEVIRMVY</sequence>
<dbReference type="Proteomes" id="UP000595064">
    <property type="component" value="Chromosome"/>
</dbReference>
<proteinExistence type="predicted"/>
<dbReference type="PANTHER" id="PTHR12993:SF11">
    <property type="entry name" value="N-ACETYLGLUCOSAMINYL-PHOSPHATIDYLINOSITOL DE-N-ACETYLASE"/>
    <property type="match status" value="1"/>
</dbReference>
<name>A0A7T3DEQ3_9BURK</name>
<protein>
    <submittedName>
        <fullName evidence="1">PIG-L family deacetylase</fullName>
    </submittedName>
</protein>
<reference evidence="1 2" key="1">
    <citation type="submission" date="2020-12" db="EMBL/GenBank/DDBJ databases">
        <title>FDA dAtabase for Regulatory Grade micrObial Sequences (FDA-ARGOS): Supporting development and validation of Infectious Disease Dx tests.</title>
        <authorList>
            <person name="Sproer C."/>
            <person name="Gronow S."/>
            <person name="Severitt S."/>
            <person name="Schroder I."/>
            <person name="Tallon L."/>
            <person name="Sadzewicz L."/>
            <person name="Zhao X."/>
            <person name="Boylan J."/>
            <person name="Ott S."/>
            <person name="Bowen H."/>
            <person name="Vavikolanu K."/>
            <person name="Mehta A."/>
            <person name="Aluvathingal J."/>
            <person name="Nadendla S."/>
            <person name="Lowell S."/>
            <person name="Myers T."/>
            <person name="Yan Y."/>
            <person name="Sichtig H."/>
        </authorList>
    </citation>
    <scope>NUCLEOTIDE SEQUENCE [LARGE SCALE GENOMIC DNA]</scope>
    <source>
        <strain evidence="1 2">FDAARGOS_890</strain>
    </source>
</reference>
<evidence type="ECO:0000313" key="2">
    <source>
        <dbReference type="Proteomes" id="UP000595064"/>
    </source>
</evidence>
<organism evidence="1 2">
    <name type="scientific">Delftia lacustris</name>
    <dbReference type="NCBI Taxonomy" id="558537"/>
    <lineage>
        <taxon>Bacteria</taxon>
        <taxon>Pseudomonadati</taxon>
        <taxon>Pseudomonadota</taxon>
        <taxon>Betaproteobacteria</taxon>
        <taxon>Burkholderiales</taxon>
        <taxon>Comamonadaceae</taxon>
        <taxon>Delftia</taxon>
    </lineage>
</organism>
<gene>
    <name evidence="1" type="ORF">I6G47_27660</name>
</gene>
<dbReference type="EMBL" id="CP065748">
    <property type="protein sequence ID" value="QPS80715.1"/>
    <property type="molecule type" value="Genomic_DNA"/>
</dbReference>
<dbReference type="KEGG" id="dla:I6G47_27660"/>